<dbReference type="Proteomes" id="UP000250140">
    <property type="component" value="Unassembled WGS sequence"/>
</dbReference>
<dbReference type="InterPro" id="IPR013815">
    <property type="entry name" value="ATP_grasp_subdomain_1"/>
</dbReference>
<keyword evidence="2 4" id="KW-0547">Nucleotide-binding</keyword>
<keyword evidence="7" id="KW-1185">Reference proteome</keyword>
<dbReference type="SUPFAM" id="SSF56059">
    <property type="entry name" value="Glutathione synthetase ATP-binding domain-like"/>
    <property type="match status" value="1"/>
</dbReference>
<sequence length="669" mass="73695">MSAMEESLWTTCQLCLVLSAKQYNAHATNTSPVPFKTLDLLIEGFRCIGLSDPTSSRKLHQGLYACRYDCVEEPLAALIEESESPILSFVTNVLERHAAKPKAKSTAVKLMVALCEGWLVRTDILKQRLMGCRSVGLVAGFLNTDQQTVPYQSIRDAPDLLKASVRYACGGILLNDTPNASPESLLEELQASLVQRMSFPWILPKTIPCKRLAVVGGRHISTMAKYTESANALNIKLVVLGPPGHWLENSCEVTHREAFLPIDMTIDEGLPQRVVDALSGYPAKLDGITTFTDWLLTSTARAAEMLGLTSAPVDSFHRSTDKHTTRIMDLPKDFQVFRITNMDDLEQHLPALSYPVVVKPCRGWNSDGVLKATSELELRDAIQYLAHIRNPHDIIVETYVSGPEVDANFALADGEILLFELVDDFPSAADIAPSSATSLDPSTNFLETSMLYPSALPLSEHDLIRTSLHAKLLALGFRTGVFHLEARVVNSSMQYTLIPEINLRPLPTSRLLSPTKPPSTFLLEINARAPGIPAIWSTLLTSGIDYSAIHLLSALPLSCSSTAERLKILCTPFPEELRNNIHCNLVFIPVTRGGIFGNDDVCDELGARRPDLVSKVALSYCCFKKGMRVPDPSEGTLAFAAYFCVLAKERNEAVRLGEEIRREVKIVIK</sequence>
<dbReference type="Pfam" id="PF18130">
    <property type="entry name" value="ATPgrasp_N"/>
    <property type="match status" value="1"/>
</dbReference>
<reference evidence="6 7" key="1">
    <citation type="journal article" date="2016" name="Nat. Commun.">
        <title>Ectomycorrhizal ecology is imprinted in the genome of the dominant symbiotic fungus Cenococcum geophilum.</title>
        <authorList>
            <consortium name="DOE Joint Genome Institute"/>
            <person name="Peter M."/>
            <person name="Kohler A."/>
            <person name="Ohm R.A."/>
            <person name="Kuo A."/>
            <person name="Krutzmann J."/>
            <person name="Morin E."/>
            <person name="Arend M."/>
            <person name="Barry K.W."/>
            <person name="Binder M."/>
            <person name="Choi C."/>
            <person name="Clum A."/>
            <person name="Copeland A."/>
            <person name="Grisel N."/>
            <person name="Haridas S."/>
            <person name="Kipfer T."/>
            <person name="LaButti K."/>
            <person name="Lindquist E."/>
            <person name="Lipzen A."/>
            <person name="Maire R."/>
            <person name="Meier B."/>
            <person name="Mihaltcheva S."/>
            <person name="Molinier V."/>
            <person name="Murat C."/>
            <person name="Poggeler S."/>
            <person name="Quandt C.A."/>
            <person name="Sperisen C."/>
            <person name="Tritt A."/>
            <person name="Tisserant E."/>
            <person name="Crous P.W."/>
            <person name="Henrissat B."/>
            <person name="Nehls U."/>
            <person name="Egli S."/>
            <person name="Spatafora J.W."/>
            <person name="Grigoriev I.V."/>
            <person name="Martin F.M."/>
        </authorList>
    </citation>
    <scope>NUCLEOTIDE SEQUENCE [LARGE SCALE GENOMIC DNA]</scope>
    <source>
        <strain evidence="6 7">CBS 207.34</strain>
    </source>
</reference>
<dbReference type="InterPro" id="IPR011095">
    <property type="entry name" value="Dala_Dala_lig_C"/>
</dbReference>
<dbReference type="InterPro" id="IPR011761">
    <property type="entry name" value="ATP-grasp"/>
</dbReference>
<protein>
    <recommendedName>
        <fullName evidence="5">ATP-grasp domain-containing protein</fullName>
    </recommendedName>
</protein>
<organism evidence="6 7">
    <name type="scientific">Glonium stellatum</name>
    <dbReference type="NCBI Taxonomy" id="574774"/>
    <lineage>
        <taxon>Eukaryota</taxon>
        <taxon>Fungi</taxon>
        <taxon>Dikarya</taxon>
        <taxon>Ascomycota</taxon>
        <taxon>Pezizomycotina</taxon>
        <taxon>Dothideomycetes</taxon>
        <taxon>Pleosporomycetidae</taxon>
        <taxon>Gloniales</taxon>
        <taxon>Gloniaceae</taxon>
        <taxon>Glonium</taxon>
    </lineage>
</organism>
<feature type="domain" description="ATP-grasp" evidence="5">
    <location>
        <begin position="322"/>
        <end position="555"/>
    </location>
</feature>
<dbReference type="Gene3D" id="3.30.1490.20">
    <property type="entry name" value="ATP-grasp fold, A domain"/>
    <property type="match status" value="1"/>
</dbReference>
<evidence type="ECO:0000259" key="5">
    <source>
        <dbReference type="PROSITE" id="PS50975"/>
    </source>
</evidence>
<dbReference type="GO" id="GO:0005524">
    <property type="term" value="F:ATP binding"/>
    <property type="evidence" value="ECO:0007669"/>
    <property type="project" value="UniProtKB-UniRule"/>
</dbReference>
<keyword evidence="1" id="KW-0436">Ligase</keyword>
<name>A0A8E2F423_9PEZI</name>
<evidence type="ECO:0000256" key="2">
    <source>
        <dbReference type="ARBA" id="ARBA00022741"/>
    </source>
</evidence>
<dbReference type="GO" id="GO:0008716">
    <property type="term" value="F:D-alanine-D-alanine ligase activity"/>
    <property type="evidence" value="ECO:0007669"/>
    <property type="project" value="InterPro"/>
</dbReference>
<dbReference type="GO" id="GO:0046872">
    <property type="term" value="F:metal ion binding"/>
    <property type="evidence" value="ECO:0007669"/>
    <property type="project" value="InterPro"/>
</dbReference>
<dbReference type="PANTHER" id="PTHR43585:SF2">
    <property type="entry name" value="ATP-GRASP ENZYME FSQD"/>
    <property type="match status" value="1"/>
</dbReference>
<dbReference type="OrthoDB" id="434648at2759"/>
<evidence type="ECO:0000256" key="3">
    <source>
        <dbReference type="ARBA" id="ARBA00022840"/>
    </source>
</evidence>
<accession>A0A8E2F423</accession>
<dbReference type="PROSITE" id="PS50975">
    <property type="entry name" value="ATP_GRASP"/>
    <property type="match status" value="1"/>
</dbReference>
<dbReference type="EMBL" id="KV749310">
    <property type="protein sequence ID" value="OCL10086.1"/>
    <property type="molecule type" value="Genomic_DNA"/>
</dbReference>
<evidence type="ECO:0000313" key="6">
    <source>
        <dbReference type="EMBL" id="OCL10086.1"/>
    </source>
</evidence>
<evidence type="ECO:0000256" key="4">
    <source>
        <dbReference type="PROSITE-ProRule" id="PRU00409"/>
    </source>
</evidence>
<keyword evidence="3 4" id="KW-0067">ATP-binding</keyword>
<dbReference type="InterPro" id="IPR052032">
    <property type="entry name" value="ATP-dep_AA_Ligase"/>
</dbReference>
<dbReference type="AlphaFoldDB" id="A0A8E2F423"/>
<dbReference type="Gene3D" id="3.30.470.20">
    <property type="entry name" value="ATP-grasp fold, B domain"/>
    <property type="match status" value="1"/>
</dbReference>
<proteinExistence type="predicted"/>
<evidence type="ECO:0000256" key="1">
    <source>
        <dbReference type="ARBA" id="ARBA00022598"/>
    </source>
</evidence>
<gene>
    <name evidence="6" type="ORF">AOQ84DRAFT_402714</name>
</gene>
<dbReference type="InterPro" id="IPR041472">
    <property type="entry name" value="BL00235/CARNS1_N"/>
</dbReference>
<evidence type="ECO:0000313" key="7">
    <source>
        <dbReference type="Proteomes" id="UP000250140"/>
    </source>
</evidence>
<dbReference type="PANTHER" id="PTHR43585">
    <property type="entry name" value="FUMIPYRROLE BIOSYNTHESIS PROTEIN C"/>
    <property type="match status" value="1"/>
</dbReference>
<dbReference type="Pfam" id="PF07478">
    <property type="entry name" value="Dala_Dala_lig_C"/>
    <property type="match status" value="1"/>
</dbReference>
<dbReference type="Gene3D" id="3.40.50.20">
    <property type="match status" value="1"/>
</dbReference>